<dbReference type="NCBIfam" id="TIGR00685">
    <property type="entry name" value="T6PP"/>
    <property type="match status" value="1"/>
</dbReference>
<proteinExistence type="inferred from homology"/>
<reference evidence="7" key="1">
    <citation type="submission" date="2017-10" db="EMBL/GenBank/DDBJ databases">
        <authorList>
            <person name="Frank J."/>
        </authorList>
    </citation>
    <scope>NUCLEOTIDE SEQUENCE [LARGE SCALE GENOMIC DNA]</scope>
</reference>
<dbReference type="SFLD" id="SFLDG01129">
    <property type="entry name" value="C1.5:_HAD__Beta-PGM__Phosphata"/>
    <property type="match status" value="1"/>
</dbReference>
<comment type="pathway">
    <text evidence="1 5">Glycan biosynthesis; trehalose biosynthesis.</text>
</comment>
<dbReference type="GO" id="GO:0004805">
    <property type="term" value="F:trehalose-phosphatase activity"/>
    <property type="evidence" value="ECO:0007669"/>
    <property type="project" value="UniProtKB-EC"/>
</dbReference>
<organism evidence="6 7">
    <name type="scientific">Kuenenia stuttgartiensis</name>
    <dbReference type="NCBI Taxonomy" id="174633"/>
    <lineage>
        <taxon>Bacteria</taxon>
        <taxon>Pseudomonadati</taxon>
        <taxon>Planctomycetota</taxon>
        <taxon>Candidatus Brocadiia</taxon>
        <taxon>Candidatus Brocadiales</taxon>
        <taxon>Candidatus Brocadiaceae</taxon>
        <taxon>Candidatus Kuenenia</taxon>
    </lineage>
</organism>
<evidence type="ECO:0000256" key="1">
    <source>
        <dbReference type="ARBA" id="ARBA00005199"/>
    </source>
</evidence>
<dbReference type="InterPro" id="IPR003337">
    <property type="entry name" value="Trehalose_PPase"/>
</dbReference>
<evidence type="ECO:0000256" key="4">
    <source>
        <dbReference type="ARBA" id="ARBA00022801"/>
    </source>
</evidence>
<evidence type="ECO:0000256" key="5">
    <source>
        <dbReference type="RuleBase" id="RU361117"/>
    </source>
</evidence>
<dbReference type="Gene3D" id="3.40.50.1000">
    <property type="entry name" value="HAD superfamily/HAD-like"/>
    <property type="match status" value="2"/>
</dbReference>
<keyword evidence="7" id="KW-1185">Reference proteome</keyword>
<accession>A0A2C9CL00</accession>
<dbReference type="Pfam" id="PF00702">
    <property type="entry name" value="Hydrolase"/>
    <property type="match status" value="1"/>
</dbReference>
<dbReference type="KEGG" id="kst:KSMBR1_3780"/>
<protein>
    <recommendedName>
        <fullName evidence="5">Trehalose 6-phosphate phosphatase</fullName>
        <ecNumber evidence="5">3.1.3.12</ecNumber>
    </recommendedName>
</protein>
<dbReference type="GO" id="GO:0005992">
    <property type="term" value="P:trehalose biosynthetic process"/>
    <property type="evidence" value="ECO:0007669"/>
    <property type="project" value="UniProtKB-UniPathway"/>
</dbReference>
<dbReference type="InterPro" id="IPR044651">
    <property type="entry name" value="OTSB-like"/>
</dbReference>
<comment type="similarity">
    <text evidence="3 5">Belongs to the trehalose phosphatase family.</text>
</comment>
<dbReference type="InterPro" id="IPR023198">
    <property type="entry name" value="PGP-like_dom2"/>
</dbReference>
<dbReference type="InterPro" id="IPR036412">
    <property type="entry name" value="HAD-like_sf"/>
</dbReference>
<comment type="similarity">
    <text evidence="2">Belongs to the HAD-like hydrolase superfamily. CbbY/CbbZ/Gph/YieH family.</text>
</comment>
<dbReference type="Pfam" id="PF02358">
    <property type="entry name" value="Trehalose_PPase"/>
    <property type="match status" value="1"/>
</dbReference>
<keyword evidence="5" id="KW-0460">Magnesium</keyword>
<dbReference type="NCBIfam" id="TIGR01509">
    <property type="entry name" value="HAD-SF-IA-v3"/>
    <property type="match status" value="1"/>
</dbReference>
<keyword evidence="5" id="KW-0479">Metal-binding</keyword>
<dbReference type="NCBIfam" id="TIGR01484">
    <property type="entry name" value="HAD-SF-IIB"/>
    <property type="match status" value="1"/>
</dbReference>
<comment type="function">
    <text evidence="5">Removes the phosphate from trehalose 6-phosphate to produce free trehalose.</text>
</comment>
<dbReference type="InterPro" id="IPR023214">
    <property type="entry name" value="HAD_sf"/>
</dbReference>
<dbReference type="UniPathway" id="UPA00299"/>
<dbReference type="InterPro" id="IPR010976">
    <property type="entry name" value="B-phosphoglucomutase_hydrolase"/>
</dbReference>
<comment type="cofactor">
    <cofactor evidence="5">
        <name>Mg(2+)</name>
        <dbReference type="ChEBI" id="CHEBI:18420"/>
    </cofactor>
</comment>
<evidence type="ECO:0000313" key="7">
    <source>
        <dbReference type="Proteomes" id="UP000221734"/>
    </source>
</evidence>
<dbReference type="Gene3D" id="1.10.150.240">
    <property type="entry name" value="Putative phosphatase, domain 2"/>
    <property type="match status" value="1"/>
</dbReference>
<dbReference type="InterPro" id="IPR006439">
    <property type="entry name" value="HAD-SF_hydro_IA"/>
</dbReference>
<evidence type="ECO:0000256" key="2">
    <source>
        <dbReference type="ARBA" id="ARBA00006171"/>
    </source>
</evidence>
<comment type="catalytic activity">
    <reaction evidence="5">
        <text>alpha,alpha-trehalose 6-phosphate + H2O = alpha,alpha-trehalose + phosphate</text>
        <dbReference type="Rhea" id="RHEA:23420"/>
        <dbReference type="ChEBI" id="CHEBI:15377"/>
        <dbReference type="ChEBI" id="CHEBI:16551"/>
        <dbReference type="ChEBI" id="CHEBI:43474"/>
        <dbReference type="ChEBI" id="CHEBI:58429"/>
        <dbReference type="EC" id="3.1.3.12"/>
    </reaction>
</comment>
<dbReference type="Proteomes" id="UP000221734">
    <property type="component" value="Chromosome Kuenenia_stuttgartiensis_MBR1"/>
</dbReference>
<dbReference type="EMBL" id="LT934425">
    <property type="protein sequence ID" value="SOH06253.1"/>
    <property type="molecule type" value="Genomic_DNA"/>
</dbReference>
<dbReference type="NCBIfam" id="TIGR02009">
    <property type="entry name" value="PGMB-YQAB-SF"/>
    <property type="match status" value="1"/>
</dbReference>
<keyword evidence="4 5" id="KW-0378">Hydrolase</keyword>
<dbReference type="Gene3D" id="3.30.70.1020">
    <property type="entry name" value="Trehalose-6-phosphate phosphatase related protein, domain 2"/>
    <property type="match status" value="1"/>
</dbReference>
<dbReference type="GO" id="GO:0046872">
    <property type="term" value="F:metal ion binding"/>
    <property type="evidence" value="ECO:0007669"/>
    <property type="project" value="UniProtKB-KW"/>
</dbReference>
<dbReference type="EC" id="3.1.3.12" evidence="5"/>
<dbReference type="AlphaFoldDB" id="A0A2C9CL00"/>
<dbReference type="InterPro" id="IPR006379">
    <property type="entry name" value="HAD-SF_hydro_IIB"/>
</dbReference>
<dbReference type="PANTHER" id="PTHR43768">
    <property type="entry name" value="TREHALOSE 6-PHOSPHATE PHOSPHATASE"/>
    <property type="match status" value="1"/>
</dbReference>
<sequence length="566" mass="62312">MTRSIDILPYEPAIIPAAKYNRNICIRRKVISPGNLKQTGGASMVHKKSAYTISREDFDAVIFDLDGVVTDTASVHADAWKKMFDEFLSQYAACNNKPFQPFDIDADYRLYVDGKPRFDGVRSFLRSRGVNLPEGQPDDLPGTESIHGLGKLKNEYFLKHIGDHGAEVYDSTIDFIHSLKKQGCKTAIISSSRNCAMILDSTNLSSLFDVRVDGLDSEVLGIKGKPAPDIFLEAARQLKAKPERAVVIEDAISGVQAGKAGKFRLVVGVARTGDKESLLENGADVVVEDLSEIGVRNDIEVIHGLPSALDSIDDIANQARGKRIAVFLDYDGTLTPIVETPDKAIMAEDMREAVIKLSNNCTVGIISGRDLKDVQEKVEIDSFVYAGSHGFDIAGPEGLNIKSQAGAEFLPVLDKAEKELSEKLRSIEGVFVERKKFAIAIHYRLVTPEKAELVDEIVDKVASVYPELRKAYGKKIFELQPDIDWHKGKALLTLLKALKLDGDDVLPFYIGDDVTDEDAFWTLKGSGIGIVVWDEPYETAASYSLKNPEEVRKFLLKLIPLGGGHE</sequence>
<dbReference type="PANTHER" id="PTHR43768:SF3">
    <property type="entry name" value="TREHALOSE 6-PHOSPHATE PHOSPHATASE"/>
    <property type="match status" value="1"/>
</dbReference>
<name>A0A2C9CL00_KUEST</name>
<evidence type="ECO:0000256" key="3">
    <source>
        <dbReference type="ARBA" id="ARBA00008770"/>
    </source>
</evidence>
<dbReference type="SFLD" id="SFLDS00003">
    <property type="entry name" value="Haloacid_Dehalogenase"/>
    <property type="match status" value="1"/>
</dbReference>
<evidence type="ECO:0000313" key="6">
    <source>
        <dbReference type="EMBL" id="SOH06253.1"/>
    </source>
</evidence>
<gene>
    <name evidence="6" type="ORF">KSMBR1_3780</name>
</gene>
<dbReference type="SUPFAM" id="SSF56784">
    <property type="entry name" value="HAD-like"/>
    <property type="match status" value="2"/>
</dbReference>